<evidence type="ECO:0000259" key="1">
    <source>
        <dbReference type="Pfam" id="PF19918"/>
    </source>
</evidence>
<dbReference type="AlphaFoldDB" id="A0A385SMW6"/>
<evidence type="ECO:0000313" key="3">
    <source>
        <dbReference type="Proteomes" id="UP000266183"/>
    </source>
</evidence>
<name>A0A385SMW6_9BACT</name>
<dbReference type="InterPro" id="IPR045552">
    <property type="entry name" value="bpX2"/>
</dbReference>
<dbReference type="KEGG" id="chk:D4L85_17145"/>
<keyword evidence="3" id="KW-1185">Reference proteome</keyword>
<feature type="domain" description="MoxR-vWA-beta-propeller ternary system" evidence="1">
    <location>
        <begin position="14"/>
        <end position="238"/>
    </location>
</feature>
<dbReference type="RefSeq" id="WP_119755451.1">
    <property type="nucleotide sequence ID" value="NZ_CP032382.1"/>
</dbReference>
<sequence>MAPDAANSIRYYLAIAAGNKDDLARIRQWNNLKVGFDEHTIWVRDFDYAQIHSVEVKSIPFKDLFYERDNKLFFLDSRLPERSAPSLLWTAIDRALPVKLPAFNHNYFGIHEKMDIRFVPRETEAETAAMLVTLDVLEHYLQTAPAVRLQKIRWAILDNTKALLLGKPLLPIPGETFWQRKDFLIPTGQDLELFLLADTLQKKINPGRDRWVLWSKDSSYVSILKESLMPLSRSAYRLTRQSLSLPNG</sequence>
<protein>
    <recommendedName>
        <fullName evidence="1">MoxR-vWA-beta-propeller ternary system domain-containing protein</fullName>
    </recommendedName>
</protein>
<dbReference type="Pfam" id="PF19918">
    <property type="entry name" value="bpX2"/>
    <property type="match status" value="1"/>
</dbReference>
<gene>
    <name evidence="2" type="ORF">D4L85_17145</name>
</gene>
<dbReference type="EMBL" id="CP032382">
    <property type="protein sequence ID" value="AYB32192.1"/>
    <property type="molecule type" value="Genomic_DNA"/>
</dbReference>
<proteinExistence type="predicted"/>
<dbReference type="OrthoDB" id="674746at2"/>
<evidence type="ECO:0000313" key="2">
    <source>
        <dbReference type="EMBL" id="AYB32192.1"/>
    </source>
</evidence>
<accession>A0A385SMW6</accession>
<organism evidence="2 3">
    <name type="scientific">Chryseolinea soli</name>
    <dbReference type="NCBI Taxonomy" id="2321403"/>
    <lineage>
        <taxon>Bacteria</taxon>
        <taxon>Pseudomonadati</taxon>
        <taxon>Bacteroidota</taxon>
        <taxon>Cytophagia</taxon>
        <taxon>Cytophagales</taxon>
        <taxon>Fulvivirgaceae</taxon>
        <taxon>Chryseolinea</taxon>
    </lineage>
</organism>
<reference evidence="3" key="1">
    <citation type="submission" date="2018-09" db="EMBL/GenBank/DDBJ databases">
        <title>Chryseolinea sp. KIS68-18 isolated from soil.</title>
        <authorList>
            <person name="Weon H.-Y."/>
            <person name="Kwon S.-W."/>
            <person name="Lee S.A."/>
        </authorList>
    </citation>
    <scope>NUCLEOTIDE SEQUENCE [LARGE SCALE GENOMIC DNA]</scope>
    <source>
        <strain evidence="3">KIS68-18</strain>
    </source>
</reference>
<dbReference type="Proteomes" id="UP000266183">
    <property type="component" value="Chromosome"/>
</dbReference>